<gene>
    <name evidence="9" type="ORF">J4Q44_G00358070</name>
</gene>
<feature type="region of interest" description="Disordered" evidence="8">
    <location>
        <begin position="59"/>
        <end position="92"/>
    </location>
</feature>
<reference evidence="9 10" key="1">
    <citation type="submission" date="2021-04" db="EMBL/GenBank/DDBJ databases">
        <authorList>
            <person name="De Guttry C."/>
            <person name="Zahm M."/>
            <person name="Klopp C."/>
            <person name="Cabau C."/>
            <person name="Louis A."/>
            <person name="Berthelot C."/>
            <person name="Parey E."/>
            <person name="Roest Crollius H."/>
            <person name="Montfort J."/>
            <person name="Robinson-Rechavi M."/>
            <person name="Bucao C."/>
            <person name="Bouchez O."/>
            <person name="Gislard M."/>
            <person name="Lluch J."/>
            <person name="Milhes M."/>
            <person name="Lampietro C."/>
            <person name="Lopez Roques C."/>
            <person name="Donnadieu C."/>
            <person name="Braasch I."/>
            <person name="Desvignes T."/>
            <person name="Postlethwait J."/>
            <person name="Bobe J."/>
            <person name="Wedekind C."/>
            <person name="Guiguen Y."/>
        </authorList>
    </citation>
    <scope>NUCLEOTIDE SEQUENCE [LARGE SCALE GENOMIC DNA]</scope>
    <source>
        <strain evidence="9">Cs_M1</strain>
        <tissue evidence="9">Blood</tissue>
    </source>
</reference>
<dbReference type="AlphaFoldDB" id="A0AAN8QBE2"/>
<feature type="compositionally biased region" description="Basic and acidic residues" evidence="8">
    <location>
        <begin position="74"/>
        <end position="85"/>
    </location>
</feature>
<comment type="cofactor">
    <cofactor evidence="1">
        <name>Fe(2+)</name>
        <dbReference type="ChEBI" id="CHEBI:29033"/>
    </cofactor>
</comment>
<dbReference type="Pfam" id="PF06052">
    <property type="entry name" value="3-HAO"/>
    <property type="match status" value="1"/>
</dbReference>
<evidence type="ECO:0000256" key="1">
    <source>
        <dbReference type="ARBA" id="ARBA00001954"/>
    </source>
</evidence>
<dbReference type="PANTHER" id="PTHR15497">
    <property type="entry name" value="3-HYDROXYANTHRANILATE 3,4-DIOXYGENASE"/>
    <property type="match status" value="1"/>
</dbReference>
<proteinExistence type="predicted"/>
<accession>A0AAN8QBE2</accession>
<evidence type="ECO:0000256" key="4">
    <source>
        <dbReference type="ARBA" id="ARBA00022723"/>
    </source>
</evidence>
<evidence type="ECO:0000256" key="3">
    <source>
        <dbReference type="ARBA" id="ARBA00022642"/>
    </source>
</evidence>
<evidence type="ECO:0000256" key="8">
    <source>
        <dbReference type="SAM" id="MobiDB-lite"/>
    </source>
</evidence>
<evidence type="ECO:0000256" key="6">
    <source>
        <dbReference type="ARBA" id="ARBA00023002"/>
    </source>
</evidence>
<dbReference type="PANTHER" id="PTHR15497:SF1">
    <property type="entry name" value="3-HYDROXYANTHRANILATE 3,4-DIOXYGENASE"/>
    <property type="match status" value="1"/>
</dbReference>
<keyword evidence="6" id="KW-0560">Oxidoreductase</keyword>
<dbReference type="GO" id="GO:0005737">
    <property type="term" value="C:cytoplasm"/>
    <property type="evidence" value="ECO:0007669"/>
    <property type="project" value="TreeGrafter"/>
</dbReference>
<dbReference type="SUPFAM" id="SSF51182">
    <property type="entry name" value="RmlC-like cupins"/>
    <property type="match status" value="1"/>
</dbReference>
<keyword evidence="10" id="KW-1185">Reference proteome</keyword>
<dbReference type="GO" id="GO:0034354">
    <property type="term" value="P:'de novo' NAD+ biosynthetic process from L-tryptophan"/>
    <property type="evidence" value="ECO:0007669"/>
    <property type="project" value="TreeGrafter"/>
</dbReference>
<dbReference type="InterPro" id="IPR011051">
    <property type="entry name" value="RmlC_Cupin_sf"/>
</dbReference>
<evidence type="ECO:0000313" key="10">
    <source>
        <dbReference type="Proteomes" id="UP001356427"/>
    </source>
</evidence>
<sequence>MCLKVVENGKHKDVHIHEALMFLLPAQIPLSPQRLDNTVGLVVERRRLHSETDCLRFIASEKHETGKPNPGDSPSHKVTMEKMRSSDSLPST</sequence>
<protein>
    <submittedName>
        <fullName evidence="9">Uncharacterized protein</fullName>
    </submittedName>
</protein>
<evidence type="ECO:0000256" key="2">
    <source>
        <dbReference type="ARBA" id="ARBA00002752"/>
    </source>
</evidence>
<comment type="caution">
    <text evidence="9">The sequence shown here is derived from an EMBL/GenBank/DDBJ whole genome shotgun (WGS) entry which is preliminary data.</text>
</comment>
<organism evidence="9 10">
    <name type="scientific">Coregonus suidteri</name>
    <dbReference type="NCBI Taxonomy" id="861788"/>
    <lineage>
        <taxon>Eukaryota</taxon>
        <taxon>Metazoa</taxon>
        <taxon>Chordata</taxon>
        <taxon>Craniata</taxon>
        <taxon>Vertebrata</taxon>
        <taxon>Euteleostomi</taxon>
        <taxon>Actinopterygii</taxon>
        <taxon>Neopterygii</taxon>
        <taxon>Teleostei</taxon>
        <taxon>Protacanthopterygii</taxon>
        <taxon>Salmoniformes</taxon>
        <taxon>Salmonidae</taxon>
        <taxon>Coregoninae</taxon>
        <taxon>Coregonus</taxon>
    </lineage>
</organism>
<dbReference type="Proteomes" id="UP001356427">
    <property type="component" value="Unassembled WGS sequence"/>
</dbReference>
<dbReference type="InterPro" id="IPR010329">
    <property type="entry name" value="3hydroanth_dOase"/>
</dbReference>
<keyword evidence="7" id="KW-0408">Iron</keyword>
<keyword evidence="5" id="KW-0223">Dioxygenase</keyword>
<keyword evidence="3" id="KW-0662">Pyridine nucleotide biosynthesis</keyword>
<evidence type="ECO:0000256" key="7">
    <source>
        <dbReference type="ARBA" id="ARBA00023004"/>
    </source>
</evidence>
<dbReference type="EMBL" id="JAGTTL010000036">
    <property type="protein sequence ID" value="KAK6293481.1"/>
    <property type="molecule type" value="Genomic_DNA"/>
</dbReference>
<keyword evidence="4" id="KW-0479">Metal-binding</keyword>
<comment type="function">
    <text evidence="2">Catalyzes the oxidative ring opening of 3-hydroxyanthranilate to 2-amino-3-carboxymuconate semialdehyde, which spontaneously cyclizes to quinolinate.</text>
</comment>
<dbReference type="Gene3D" id="2.60.120.10">
    <property type="entry name" value="Jelly Rolls"/>
    <property type="match status" value="1"/>
</dbReference>
<evidence type="ECO:0000313" key="9">
    <source>
        <dbReference type="EMBL" id="KAK6293481.1"/>
    </source>
</evidence>
<name>A0AAN8QBE2_9TELE</name>
<dbReference type="InterPro" id="IPR014710">
    <property type="entry name" value="RmlC-like_jellyroll"/>
</dbReference>
<evidence type="ECO:0000256" key="5">
    <source>
        <dbReference type="ARBA" id="ARBA00022964"/>
    </source>
</evidence>
<dbReference type="GO" id="GO:0046874">
    <property type="term" value="P:quinolinate metabolic process"/>
    <property type="evidence" value="ECO:0007669"/>
    <property type="project" value="TreeGrafter"/>
</dbReference>
<dbReference type="GO" id="GO:0005506">
    <property type="term" value="F:iron ion binding"/>
    <property type="evidence" value="ECO:0007669"/>
    <property type="project" value="InterPro"/>
</dbReference>
<dbReference type="GO" id="GO:0000334">
    <property type="term" value="F:3-hydroxyanthranilate 3,4-dioxygenase activity"/>
    <property type="evidence" value="ECO:0007669"/>
    <property type="project" value="InterPro"/>
</dbReference>